<keyword evidence="2" id="KW-1185">Reference proteome</keyword>
<organism evidence="1 2">
    <name type="scientific">Willisornis vidua</name>
    <name type="common">Xingu scale-backed antbird</name>
    <dbReference type="NCBI Taxonomy" id="1566151"/>
    <lineage>
        <taxon>Eukaryota</taxon>
        <taxon>Metazoa</taxon>
        <taxon>Chordata</taxon>
        <taxon>Craniata</taxon>
        <taxon>Vertebrata</taxon>
        <taxon>Euteleostomi</taxon>
        <taxon>Archelosauria</taxon>
        <taxon>Archosauria</taxon>
        <taxon>Dinosauria</taxon>
        <taxon>Saurischia</taxon>
        <taxon>Theropoda</taxon>
        <taxon>Coelurosauria</taxon>
        <taxon>Aves</taxon>
        <taxon>Neognathae</taxon>
        <taxon>Neoaves</taxon>
        <taxon>Telluraves</taxon>
        <taxon>Australaves</taxon>
        <taxon>Passeriformes</taxon>
        <taxon>Thamnophilidae</taxon>
        <taxon>Willisornis</taxon>
    </lineage>
</organism>
<dbReference type="Proteomes" id="UP001145742">
    <property type="component" value="Unassembled WGS sequence"/>
</dbReference>
<accession>A0ABQ9CSC5</accession>
<evidence type="ECO:0000313" key="2">
    <source>
        <dbReference type="Proteomes" id="UP001145742"/>
    </source>
</evidence>
<dbReference type="EMBL" id="WHWB01034738">
    <property type="protein sequence ID" value="KAJ7404944.1"/>
    <property type="molecule type" value="Genomic_DNA"/>
</dbReference>
<sequence length="140" mass="15602">MASWLGSATVWQQEQGSDSAPGLAVLRPHLECCAQFWAPQFRKDVEGLEQVQRRAKRLVKGLEHSSHEELLRELGLFSLERRRLRGDLITLYNSLTGVEVGLCQVEVGLFSQGVGQEGMGLSCAREGLGWTLGRNSLHRE</sequence>
<gene>
    <name evidence="1" type="ORF">WISP_142685</name>
</gene>
<comment type="caution">
    <text evidence="1">The sequence shown here is derived from an EMBL/GenBank/DDBJ whole genome shotgun (WGS) entry which is preliminary data.</text>
</comment>
<name>A0ABQ9CSC5_9PASS</name>
<reference evidence="1" key="1">
    <citation type="submission" date="2019-10" db="EMBL/GenBank/DDBJ databases">
        <authorList>
            <person name="Soares A.E.R."/>
            <person name="Aleixo A."/>
            <person name="Schneider P."/>
            <person name="Miyaki C.Y."/>
            <person name="Schneider M.P."/>
            <person name="Mello C."/>
            <person name="Vasconcelos A.T.R."/>
        </authorList>
    </citation>
    <scope>NUCLEOTIDE SEQUENCE</scope>
    <source>
        <tissue evidence="1">Muscle</tissue>
    </source>
</reference>
<protein>
    <submittedName>
        <fullName evidence="1">Uncharacterized protein</fullName>
    </submittedName>
</protein>
<evidence type="ECO:0000313" key="1">
    <source>
        <dbReference type="EMBL" id="KAJ7404944.1"/>
    </source>
</evidence>
<proteinExistence type="predicted"/>